<protein>
    <submittedName>
        <fullName evidence="8">DNA-directed RNA polymerase II subunit</fullName>
    </submittedName>
</protein>
<reference evidence="8 9" key="1">
    <citation type="journal article" date="2020" name="Fungal Divers.">
        <title>Resolving the Mortierellaceae phylogeny through synthesis of multi-gene phylogenetics and phylogenomics.</title>
        <authorList>
            <person name="Vandepol N."/>
            <person name="Liber J."/>
            <person name="Desiro A."/>
            <person name="Na H."/>
            <person name="Kennedy M."/>
            <person name="Barry K."/>
            <person name="Grigoriev I.V."/>
            <person name="Miller A.N."/>
            <person name="O'Donnell K."/>
            <person name="Stajich J.E."/>
            <person name="Bonito G."/>
        </authorList>
    </citation>
    <scope>NUCLEOTIDE SEQUENCE [LARGE SCALE GENOMIC DNA]</scope>
    <source>
        <strain evidence="8 9">AD045</strain>
    </source>
</reference>
<dbReference type="GO" id="GO:0000428">
    <property type="term" value="C:DNA-directed RNA polymerase complex"/>
    <property type="evidence" value="ECO:0007669"/>
    <property type="project" value="UniProtKB-KW"/>
</dbReference>
<proteinExistence type="inferred from homology"/>
<dbReference type="CDD" id="cd04462">
    <property type="entry name" value="S1_RNAPII_Rpb7"/>
    <property type="match status" value="1"/>
</dbReference>
<dbReference type="InterPro" id="IPR036898">
    <property type="entry name" value="RNA_pol_Rpb7-like_N_sf"/>
</dbReference>
<evidence type="ECO:0000313" key="8">
    <source>
        <dbReference type="EMBL" id="KAG0290273.1"/>
    </source>
</evidence>
<feature type="domain" description="S1 motif" evidence="6">
    <location>
        <begin position="227"/>
        <end position="301"/>
    </location>
</feature>
<comment type="similarity">
    <text evidence="2">Belongs to the eukaryotic RPB7/RPC8 RNA polymerase subunit family.</text>
</comment>
<accession>A0ABQ7K4B1</accession>
<dbReference type="SUPFAM" id="SSF50249">
    <property type="entry name" value="Nucleic acid-binding proteins"/>
    <property type="match status" value="1"/>
</dbReference>
<evidence type="ECO:0000256" key="1">
    <source>
        <dbReference type="ARBA" id="ARBA00004123"/>
    </source>
</evidence>
<dbReference type="InterPro" id="IPR005576">
    <property type="entry name" value="Rpb7-like_N"/>
</dbReference>
<evidence type="ECO:0000259" key="7">
    <source>
        <dbReference type="Pfam" id="PF03876"/>
    </source>
</evidence>
<name>A0ABQ7K4B1_9FUNG</name>
<organism evidence="8 9">
    <name type="scientific">Linnemannia gamsii</name>
    <dbReference type="NCBI Taxonomy" id="64522"/>
    <lineage>
        <taxon>Eukaryota</taxon>
        <taxon>Fungi</taxon>
        <taxon>Fungi incertae sedis</taxon>
        <taxon>Mucoromycota</taxon>
        <taxon>Mortierellomycotina</taxon>
        <taxon>Mortierellomycetes</taxon>
        <taxon>Mortierellales</taxon>
        <taxon>Mortierellaceae</taxon>
        <taxon>Linnemannia</taxon>
    </lineage>
</organism>
<dbReference type="PANTHER" id="PTHR12709:SF4">
    <property type="entry name" value="DNA-DIRECTED RNA POLYMERASE II SUBUNIT RPB7"/>
    <property type="match status" value="1"/>
</dbReference>
<dbReference type="Gene3D" id="3.30.1490.120">
    <property type="entry name" value="RNA polymerase Rpb7-like, N-terminal domain"/>
    <property type="match status" value="1"/>
</dbReference>
<dbReference type="PANTHER" id="PTHR12709">
    <property type="entry name" value="DNA-DIRECTED RNA POLYMERASE II, III"/>
    <property type="match status" value="1"/>
</dbReference>
<dbReference type="Pfam" id="PF03876">
    <property type="entry name" value="SHS2_Rpb7-N"/>
    <property type="match status" value="1"/>
</dbReference>
<dbReference type="CDD" id="cd04329">
    <property type="entry name" value="RNAP_II_Rpb7_N"/>
    <property type="match status" value="1"/>
</dbReference>
<gene>
    <name evidence="8" type="primary">RPB7</name>
    <name evidence="8" type="ORF">BGZ96_006274</name>
</gene>
<keyword evidence="3 8" id="KW-0240">DNA-directed RNA polymerase</keyword>
<evidence type="ECO:0000256" key="4">
    <source>
        <dbReference type="ARBA" id="ARBA00023163"/>
    </source>
</evidence>
<evidence type="ECO:0000256" key="5">
    <source>
        <dbReference type="SAM" id="MobiDB-lite"/>
    </source>
</evidence>
<evidence type="ECO:0000256" key="2">
    <source>
        <dbReference type="ARBA" id="ARBA00009307"/>
    </source>
</evidence>
<dbReference type="Pfam" id="PF00575">
    <property type="entry name" value="S1"/>
    <property type="match status" value="1"/>
</dbReference>
<dbReference type="Proteomes" id="UP001194696">
    <property type="component" value="Unassembled WGS sequence"/>
</dbReference>
<dbReference type="InterPro" id="IPR003029">
    <property type="entry name" value="S1_domain"/>
</dbReference>
<sequence>MTTNSILWKKLLYIDMRRLYCPNCKSFMHRDVLAGHNMCNIIQGHLLDQERPHYLQPVYEDGTLVWTQTKDMDNVKAQDLLESSIPKACIEERGSSSTAKDASKDEPGDSSQKRRALVKHAPSVPAKIASMDEPQDTSQPGRTPVKRTLSDPLRNLSHTINLHPSYYGPHMKEFLQRNLHGDVEGTCSGRVGFIICVLTITNISPGKVLPGSGLAEFVVHYQAIVFKPYKGEVVDAIVTSVNQIGFFADVGPLQVFVAQKLMPSDFKFDSNGPCYRGDDQMIEKNGQVRLKIVGLKHQATQINAVGTIKEDYLGQIQ</sequence>
<keyword evidence="4" id="KW-0804">Transcription</keyword>
<dbReference type="SUPFAM" id="SSF88798">
    <property type="entry name" value="N-terminal, heterodimerisation domain of RBP7 (RpoE)"/>
    <property type="match status" value="1"/>
</dbReference>
<evidence type="ECO:0000259" key="6">
    <source>
        <dbReference type="Pfam" id="PF00575"/>
    </source>
</evidence>
<dbReference type="InterPro" id="IPR012340">
    <property type="entry name" value="NA-bd_OB-fold"/>
</dbReference>
<evidence type="ECO:0000256" key="3">
    <source>
        <dbReference type="ARBA" id="ARBA00022478"/>
    </source>
</evidence>
<feature type="domain" description="RNA polymerase Rpb7-like N-terminal" evidence="7">
    <location>
        <begin position="157"/>
        <end position="213"/>
    </location>
</feature>
<feature type="region of interest" description="Disordered" evidence="5">
    <location>
        <begin position="91"/>
        <end position="150"/>
    </location>
</feature>
<comment type="caution">
    <text evidence="8">The sequence shown here is derived from an EMBL/GenBank/DDBJ whole genome shotgun (WGS) entry which is preliminary data.</text>
</comment>
<dbReference type="Gene3D" id="2.40.50.140">
    <property type="entry name" value="Nucleic acid-binding proteins"/>
    <property type="match status" value="1"/>
</dbReference>
<dbReference type="InterPro" id="IPR045113">
    <property type="entry name" value="Rpb7-like"/>
</dbReference>
<keyword evidence="9" id="KW-1185">Reference proteome</keyword>
<evidence type="ECO:0000313" key="9">
    <source>
        <dbReference type="Proteomes" id="UP001194696"/>
    </source>
</evidence>
<comment type="subcellular location">
    <subcellularLocation>
        <location evidence="1">Nucleus</location>
    </subcellularLocation>
</comment>
<dbReference type="EMBL" id="JAAAIM010000301">
    <property type="protein sequence ID" value="KAG0290273.1"/>
    <property type="molecule type" value="Genomic_DNA"/>
</dbReference>